<accession>A0AA85J6P1</accession>
<dbReference type="WBParaSite" id="TREG1_127870.1">
    <property type="protein sequence ID" value="TREG1_127870.1"/>
    <property type="gene ID" value="TREG1_127870"/>
</dbReference>
<reference evidence="2" key="2">
    <citation type="submission" date="2023-11" db="UniProtKB">
        <authorList>
            <consortium name="WormBaseParasite"/>
        </authorList>
    </citation>
    <scope>IDENTIFICATION</scope>
</reference>
<dbReference type="AlphaFoldDB" id="A0AA85J6P1"/>
<evidence type="ECO:0000313" key="2">
    <source>
        <dbReference type="WBParaSite" id="TREG1_127870.1"/>
    </source>
</evidence>
<sequence length="111" mass="12880">MKLPIATIQISKKLKCVILDKRLYANNAMLKNDYTKKYSRIFSKKTFRFFTGVLRVRSNQFLCRDLLESSVRSLGGYVLACYSLESHQNECNNTSIIHVYRKSSLDDICSQ</sequence>
<evidence type="ECO:0000313" key="1">
    <source>
        <dbReference type="Proteomes" id="UP000050795"/>
    </source>
</evidence>
<protein>
    <submittedName>
        <fullName evidence="2">Uncharacterized protein</fullName>
    </submittedName>
</protein>
<organism evidence="1 2">
    <name type="scientific">Trichobilharzia regenti</name>
    <name type="common">Nasal bird schistosome</name>
    <dbReference type="NCBI Taxonomy" id="157069"/>
    <lineage>
        <taxon>Eukaryota</taxon>
        <taxon>Metazoa</taxon>
        <taxon>Spiralia</taxon>
        <taxon>Lophotrochozoa</taxon>
        <taxon>Platyhelminthes</taxon>
        <taxon>Trematoda</taxon>
        <taxon>Digenea</taxon>
        <taxon>Strigeidida</taxon>
        <taxon>Schistosomatoidea</taxon>
        <taxon>Schistosomatidae</taxon>
        <taxon>Trichobilharzia</taxon>
    </lineage>
</organism>
<dbReference type="Proteomes" id="UP000050795">
    <property type="component" value="Unassembled WGS sequence"/>
</dbReference>
<keyword evidence="1" id="KW-1185">Reference proteome</keyword>
<proteinExistence type="predicted"/>
<reference evidence="1" key="1">
    <citation type="submission" date="2022-06" db="EMBL/GenBank/DDBJ databases">
        <authorList>
            <person name="Berger JAMES D."/>
            <person name="Berger JAMES D."/>
        </authorList>
    </citation>
    <scope>NUCLEOTIDE SEQUENCE [LARGE SCALE GENOMIC DNA]</scope>
</reference>
<name>A0AA85J6P1_TRIRE</name>